<name>A0ABR5F6N6_9ACTN</name>
<accession>A0ABR5F6N6</accession>
<dbReference type="Proteomes" id="UP000035425">
    <property type="component" value="Unassembled WGS sequence"/>
</dbReference>
<evidence type="ECO:0000313" key="2">
    <source>
        <dbReference type="Proteomes" id="UP000035425"/>
    </source>
</evidence>
<reference evidence="1 2" key="1">
    <citation type="submission" date="2014-12" db="EMBL/GenBank/DDBJ databases">
        <title>Frankia sp. BMG5.1 draft genome.</title>
        <authorList>
            <person name="Gtari M."/>
            <person name="Ghodhbane-Gtari F."/>
            <person name="Nouioui I."/>
            <person name="Ktari A."/>
            <person name="Hezbri K."/>
            <person name="Mimouni W."/>
            <person name="Sbissi I."/>
            <person name="Ayari A."/>
            <person name="Yamanaka T."/>
            <person name="Normand P."/>
            <person name="Tisa L.S."/>
            <person name="Boudabous A."/>
        </authorList>
    </citation>
    <scope>NUCLEOTIDE SEQUENCE [LARGE SCALE GENOMIC DNA]</scope>
    <source>
        <strain evidence="1 2">BMG5.1</strain>
    </source>
</reference>
<organism evidence="1 2">
    <name type="scientific">Protofrankia coriariae</name>
    <dbReference type="NCBI Taxonomy" id="1562887"/>
    <lineage>
        <taxon>Bacteria</taxon>
        <taxon>Bacillati</taxon>
        <taxon>Actinomycetota</taxon>
        <taxon>Actinomycetes</taxon>
        <taxon>Frankiales</taxon>
        <taxon>Frankiaceae</taxon>
        <taxon>Protofrankia</taxon>
    </lineage>
</organism>
<gene>
    <name evidence="1" type="ORF">FrCorBMG51_06265</name>
</gene>
<protein>
    <submittedName>
        <fullName evidence="1">Uncharacterized protein</fullName>
    </submittedName>
</protein>
<evidence type="ECO:0000313" key="1">
    <source>
        <dbReference type="EMBL" id="KLL12288.1"/>
    </source>
</evidence>
<sequence>MTEDLRELSEDSRKMSFTLETVDSSPADARLLETSGVLFRENDQYWIPEIYRHGLGFGLSGTGRPRVLAIAKSIRGRGGPG</sequence>
<proteinExistence type="predicted"/>
<comment type="caution">
    <text evidence="1">The sequence shown here is derived from an EMBL/GenBank/DDBJ whole genome shotgun (WGS) entry which is preliminary data.</text>
</comment>
<dbReference type="EMBL" id="JWIO01000006">
    <property type="protein sequence ID" value="KLL12288.1"/>
    <property type="molecule type" value="Genomic_DNA"/>
</dbReference>
<keyword evidence="2" id="KW-1185">Reference proteome</keyword>